<keyword evidence="3" id="KW-1185">Reference proteome</keyword>
<evidence type="ECO:0000256" key="1">
    <source>
        <dbReference type="SAM" id="MobiDB-lite"/>
    </source>
</evidence>
<evidence type="ECO:0000313" key="3">
    <source>
        <dbReference type="Proteomes" id="UP000240883"/>
    </source>
</evidence>
<dbReference type="EMBL" id="KZ678137">
    <property type="protein sequence ID" value="PSN65389.1"/>
    <property type="molecule type" value="Genomic_DNA"/>
</dbReference>
<gene>
    <name evidence="2" type="ORF">BS50DRAFT_589796</name>
</gene>
<sequence length="224" mass="26141">MNGTDLSFRPSLRHPEMDDVEETNLNGNSMQTELLPSFFEAEFRYYVPKACNRLKDAAIKPQGYKFPAQFGMVELSCINWQKIIDSLRGGKDLETIVHPDAFFTSVPEVKYGRDIDSDASKVLPYPKKAGVLYIRDARSTLQRHPALQRRHDQAASLFDVLYKVEHLRLFLAFFAHKRGLDVDGTIPLEFEDYLLYKRSFEENVITIRQVWKEYKKKRRDLEDT</sequence>
<protein>
    <submittedName>
        <fullName evidence="2">Uncharacterized protein</fullName>
    </submittedName>
</protein>
<name>A0A2T2NJ55_CORCC</name>
<dbReference type="AlphaFoldDB" id="A0A2T2NJ55"/>
<evidence type="ECO:0000313" key="2">
    <source>
        <dbReference type="EMBL" id="PSN65389.1"/>
    </source>
</evidence>
<reference evidence="2 3" key="1">
    <citation type="journal article" date="2018" name="Front. Microbiol.">
        <title>Genome-Wide Analysis of Corynespora cassiicola Leaf Fall Disease Putative Effectors.</title>
        <authorList>
            <person name="Lopez D."/>
            <person name="Ribeiro S."/>
            <person name="Label P."/>
            <person name="Fumanal B."/>
            <person name="Venisse J.S."/>
            <person name="Kohler A."/>
            <person name="de Oliveira R.R."/>
            <person name="Labutti K."/>
            <person name="Lipzen A."/>
            <person name="Lail K."/>
            <person name="Bauer D."/>
            <person name="Ohm R.A."/>
            <person name="Barry K.W."/>
            <person name="Spatafora J."/>
            <person name="Grigoriev I.V."/>
            <person name="Martin F.M."/>
            <person name="Pujade-Renaud V."/>
        </authorList>
    </citation>
    <scope>NUCLEOTIDE SEQUENCE [LARGE SCALE GENOMIC DNA]</scope>
    <source>
        <strain evidence="2 3">Philippines</strain>
    </source>
</reference>
<accession>A0A2T2NJ55</accession>
<dbReference type="Proteomes" id="UP000240883">
    <property type="component" value="Unassembled WGS sequence"/>
</dbReference>
<proteinExistence type="predicted"/>
<organism evidence="2 3">
    <name type="scientific">Corynespora cassiicola Philippines</name>
    <dbReference type="NCBI Taxonomy" id="1448308"/>
    <lineage>
        <taxon>Eukaryota</taxon>
        <taxon>Fungi</taxon>
        <taxon>Dikarya</taxon>
        <taxon>Ascomycota</taxon>
        <taxon>Pezizomycotina</taxon>
        <taxon>Dothideomycetes</taxon>
        <taxon>Pleosporomycetidae</taxon>
        <taxon>Pleosporales</taxon>
        <taxon>Corynesporascaceae</taxon>
        <taxon>Corynespora</taxon>
    </lineage>
</organism>
<feature type="region of interest" description="Disordered" evidence="1">
    <location>
        <begin position="1"/>
        <end position="26"/>
    </location>
</feature>